<dbReference type="AlphaFoldDB" id="A0A9W9LWQ8"/>
<evidence type="ECO:0000313" key="3">
    <source>
        <dbReference type="Proteomes" id="UP001146351"/>
    </source>
</evidence>
<feature type="region of interest" description="Disordered" evidence="1">
    <location>
        <begin position="74"/>
        <end position="103"/>
    </location>
</feature>
<reference evidence="2" key="1">
    <citation type="submission" date="2022-11" db="EMBL/GenBank/DDBJ databases">
        <authorList>
            <person name="Petersen C."/>
        </authorList>
    </citation>
    <scope>NUCLEOTIDE SEQUENCE</scope>
    <source>
        <strain evidence="2">IBT 21917</strain>
    </source>
</reference>
<feature type="compositionally biased region" description="Basic and acidic residues" evidence="1">
    <location>
        <begin position="74"/>
        <end position="83"/>
    </location>
</feature>
<dbReference type="Proteomes" id="UP001146351">
    <property type="component" value="Unassembled WGS sequence"/>
</dbReference>
<accession>A0A9W9LWQ8</accession>
<dbReference type="EMBL" id="JAPQKO010000002">
    <property type="protein sequence ID" value="KAJ5180896.1"/>
    <property type="molecule type" value="Genomic_DNA"/>
</dbReference>
<keyword evidence="3" id="KW-1185">Reference proteome</keyword>
<proteinExistence type="predicted"/>
<protein>
    <submittedName>
        <fullName evidence="2">Uncharacterized protein</fullName>
    </submittedName>
</protein>
<gene>
    <name evidence="2" type="ORF">N7492_004106</name>
</gene>
<name>A0A9W9LWQ8_9EURO</name>
<evidence type="ECO:0000256" key="1">
    <source>
        <dbReference type="SAM" id="MobiDB-lite"/>
    </source>
</evidence>
<reference evidence="2" key="2">
    <citation type="journal article" date="2023" name="IMA Fungus">
        <title>Comparative genomic study of the Penicillium genus elucidates a diverse pangenome and 15 lateral gene transfer events.</title>
        <authorList>
            <person name="Petersen C."/>
            <person name="Sorensen T."/>
            <person name="Nielsen M.R."/>
            <person name="Sondergaard T.E."/>
            <person name="Sorensen J.L."/>
            <person name="Fitzpatrick D.A."/>
            <person name="Frisvad J.C."/>
            <person name="Nielsen K.L."/>
        </authorList>
    </citation>
    <scope>NUCLEOTIDE SEQUENCE</scope>
    <source>
        <strain evidence="2">IBT 21917</strain>
    </source>
</reference>
<comment type="caution">
    <text evidence="2">The sequence shown here is derived from an EMBL/GenBank/DDBJ whole genome shotgun (WGS) entry which is preliminary data.</text>
</comment>
<evidence type="ECO:0000313" key="2">
    <source>
        <dbReference type="EMBL" id="KAJ5180896.1"/>
    </source>
</evidence>
<sequence length="103" mass="10799">MNPEVADRAEIAWLHQYLPHGPAGFSTAGDPGVADTATSGLGWELTTSGAKGALVPDPGRSGVHPRKLDAAEIGHHLDERQPKSDLIQKISDPTGDRAVPTQS</sequence>
<organism evidence="2 3">
    <name type="scientific">Penicillium capsulatum</name>
    <dbReference type="NCBI Taxonomy" id="69766"/>
    <lineage>
        <taxon>Eukaryota</taxon>
        <taxon>Fungi</taxon>
        <taxon>Dikarya</taxon>
        <taxon>Ascomycota</taxon>
        <taxon>Pezizomycotina</taxon>
        <taxon>Eurotiomycetes</taxon>
        <taxon>Eurotiomycetidae</taxon>
        <taxon>Eurotiales</taxon>
        <taxon>Aspergillaceae</taxon>
        <taxon>Penicillium</taxon>
    </lineage>
</organism>